<proteinExistence type="predicted"/>
<dbReference type="InterPro" id="IPR012902">
    <property type="entry name" value="N_methyl_site"/>
</dbReference>
<gene>
    <name evidence="3" type="ORF">P353_03100</name>
</gene>
<feature type="domain" description="Type IV pilin Tt1218-like" evidence="2">
    <location>
        <begin position="38"/>
        <end position="112"/>
    </location>
</feature>
<dbReference type="PROSITE" id="PS00409">
    <property type="entry name" value="PROKAR_NTER_METHYL"/>
    <property type="match status" value="1"/>
</dbReference>
<keyword evidence="1" id="KW-1133">Transmembrane helix</keyword>
<organism evidence="3 4">
    <name type="scientific">Comamonas testosteroni</name>
    <name type="common">Pseudomonas testosteroni</name>
    <dbReference type="NCBI Taxonomy" id="285"/>
    <lineage>
        <taxon>Bacteria</taxon>
        <taxon>Pseudomonadati</taxon>
        <taxon>Pseudomonadota</taxon>
        <taxon>Betaproteobacteria</taxon>
        <taxon>Burkholderiales</taxon>
        <taxon>Comamonadaceae</taxon>
        <taxon>Comamonas</taxon>
    </lineage>
</organism>
<dbReference type="InterPro" id="IPR054402">
    <property type="entry name" value="Tt1218-like_dom"/>
</dbReference>
<feature type="transmembrane region" description="Helical" evidence="1">
    <location>
        <begin position="21"/>
        <end position="40"/>
    </location>
</feature>
<dbReference type="AlphaFoldDB" id="A0A096FQK3"/>
<keyword evidence="1" id="KW-0472">Membrane</keyword>
<protein>
    <submittedName>
        <fullName evidence="3">Pilus modification protein PilV</fullName>
    </submittedName>
</protein>
<evidence type="ECO:0000256" key="1">
    <source>
        <dbReference type="SAM" id="Phobius"/>
    </source>
</evidence>
<sequence>MHQLNHTRQLSKQQGITLLESLIAIVVAALGILGILGVQMRTLTDTQTSMRRAQAIRLIEDLSERMKVNPNALSGINTYVAGWTATPPTTAATKKCVGSTTCTQAELAEYDLKEWKRLVERSLPLGNAATFLALADGDSSSITNRRQLGVLIRWRENEREDFASDAAGTAAKKAYKDAINTGASIKSDGSIGTKDPTACPANFTCHLQYIPVSARCAPDFRAGNSAPLFFCPGT</sequence>
<reference evidence="3 4" key="1">
    <citation type="submission" date="2013-09" db="EMBL/GenBank/DDBJ databases">
        <title>High correlation between genotypes and phenotypes of environmental bacteria Comamonas testosteroni strains.</title>
        <authorList>
            <person name="Liu L."/>
            <person name="Zhu W."/>
            <person name="Xia X."/>
            <person name="Xu B."/>
            <person name="Luo M."/>
            <person name="Wang G."/>
        </authorList>
    </citation>
    <scope>NUCLEOTIDE SEQUENCE [LARGE SCALE GENOMIC DNA]</scope>
    <source>
        <strain evidence="3 4">JL40</strain>
    </source>
</reference>
<dbReference type="Pfam" id="PF07963">
    <property type="entry name" value="N_methyl"/>
    <property type="match status" value="1"/>
</dbReference>
<dbReference type="InterPro" id="IPR013362">
    <property type="entry name" value="Pilus_4_PilV"/>
</dbReference>
<accession>A0A096FQK3</accession>
<name>A0A096FQK3_COMTE</name>
<comment type="caution">
    <text evidence="3">The sequence shown here is derived from an EMBL/GenBank/DDBJ whole genome shotgun (WGS) entry which is preliminary data.</text>
</comment>
<evidence type="ECO:0000313" key="3">
    <source>
        <dbReference type="EMBL" id="KGH32254.1"/>
    </source>
</evidence>
<dbReference type="Proteomes" id="UP000029553">
    <property type="component" value="Unassembled WGS sequence"/>
</dbReference>
<dbReference type="EMBL" id="AWOR01000001">
    <property type="protein sequence ID" value="KGH32254.1"/>
    <property type="molecule type" value="Genomic_DNA"/>
</dbReference>
<evidence type="ECO:0000259" key="2">
    <source>
        <dbReference type="Pfam" id="PF22150"/>
    </source>
</evidence>
<evidence type="ECO:0000313" key="4">
    <source>
        <dbReference type="Proteomes" id="UP000029553"/>
    </source>
</evidence>
<dbReference type="Pfam" id="PF22150">
    <property type="entry name" value="Tt1218-like"/>
    <property type="match status" value="1"/>
</dbReference>
<dbReference type="NCBIfam" id="TIGR02523">
    <property type="entry name" value="type_IV_pilV"/>
    <property type="match status" value="1"/>
</dbReference>
<keyword evidence="1" id="KW-0812">Transmembrane</keyword>
<dbReference type="RefSeq" id="WP_034365038.1">
    <property type="nucleotide sequence ID" value="NZ_AWOR01000001.1"/>
</dbReference>